<keyword evidence="1" id="KW-0812">Transmembrane</keyword>
<sequence length="272" mass="32231">MYIKIIIVIFLIIFEIFFIFFVIQNKIIYKSFLSTGEIKIGETMTLVTSDNQSIDVHFIDNNSDTDIYFFHGAIMKPKVHNKICNKLTKNNKFNIFALIYRGYSNLYKNASSSEIGIMLDIKTFHDYISKNRNTSKKIIIGHSLGCAASLYFLSLFNSTEQFLCVLENPFYSFKTVLYEKWYHAFISFLVVSDWPNYLRIEKINKENCKFLFIISGKDEYISNKNTEKLLNHLKNNSYEKFFMENATHFDCGKYEEYYETIFTFIEKNLYFL</sequence>
<evidence type="ECO:0000313" key="2">
    <source>
        <dbReference type="EMBL" id="TBU04074.1"/>
    </source>
</evidence>
<keyword evidence="1" id="KW-1133">Transmembrane helix</keyword>
<dbReference type="Gene3D" id="3.40.50.1820">
    <property type="entry name" value="alpha/beta hydrolase"/>
    <property type="match status" value="1"/>
</dbReference>
<dbReference type="AlphaFoldDB" id="A0A4Q9L8Z1"/>
<name>A0A4Q9L8Z1_9MICR</name>
<dbReference type="Proteomes" id="UP000292362">
    <property type="component" value="Unassembled WGS sequence"/>
</dbReference>
<dbReference type="SUPFAM" id="SSF53474">
    <property type="entry name" value="alpha/beta-Hydrolases"/>
    <property type="match status" value="1"/>
</dbReference>
<keyword evidence="1" id="KW-0472">Membrane</keyword>
<dbReference type="InterPro" id="IPR029058">
    <property type="entry name" value="AB_hydrolase_fold"/>
</dbReference>
<evidence type="ECO:0008006" key="4">
    <source>
        <dbReference type="Google" id="ProtNLM"/>
    </source>
</evidence>
<evidence type="ECO:0000256" key="1">
    <source>
        <dbReference type="SAM" id="Phobius"/>
    </source>
</evidence>
<accession>A0A4Q9L8Z1</accession>
<dbReference type="EMBL" id="PITJ01000186">
    <property type="protein sequence ID" value="TBU04074.1"/>
    <property type="molecule type" value="Genomic_DNA"/>
</dbReference>
<organism evidence="2 3">
    <name type="scientific">Hamiltosporidium tvaerminnensis</name>
    <dbReference type="NCBI Taxonomy" id="1176355"/>
    <lineage>
        <taxon>Eukaryota</taxon>
        <taxon>Fungi</taxon>
        <taxon>Fungi incertae sedis</taxon>
        <taxon>Microsporidia</taxon>
        <taxon>Dubosqiidae</taxon>
        <taxon>Hamiltosporidium</taxon>
    </lineage>
</organism>
<protein>
    <recommendedName>
        <fullName evidence="4">Alpha/beta hydrolase</fullName>
    </recommendedName>
</protein>
<comment type="caution">
    <text evidence="2">The sequence shown here is derived from an EMBL/GenBank/DDBJ whole genome shotgun (WGS) entry which is preliminary data.</text>
</comment>
<reference evidence="2 3" key="1">
    <citation type="submission" date="2017-12" db="EMBL/GenBank/DDBJ databases">
        <authorList>
            <person name="Pombert J.-F."/>
            <person name="Haag K.L."/>
            <person name="Ebert D."/>
        </authorList>
    </citation>
    <scope>NUCLEOTIDE SEQUENCE [LARGE SCALE GENOMIC DNA]</scope>
    <source>
        <strain evidence="2">FI-OER-3-3</strain>
    </source>
</reference>
<evidence type="ECO:0000313" key="3">
    <source>
        <dbReference type="Proteomes" id="UP000292362"/>
    </source>
</evidence>
<dbReference type="PANTHER" id="PTHR12277:SF81">
    <property type="entry name" value="PROTEIN ABHD13"/>
    <property type="match status" value="1"/>
</dbReference>
<feature type="transmembrane region" description="Helical" evidence="1">
    <location>
        <begin position="6"/>
        <end position="23"/>
    </location>
</feature>
<proteinExistence type="predicted"/>
<gene>
    <name evidence="2" type="ORF">CWI37_0186p0010</name>
</gene>
<dbReference type="PANTHER" id="PTHR12277">
    <property type="entry name" value="ALPHA/BETA HYDROLASE DOMAIN-CONTAINING PROTEIN"/>
    <property type="match status" value="1"/>
</dbReference>
<dbReference type="VEuPathDB" id="MicrosporidiaDB:CWI37_0186p0010"/>